<sequence length="129" mass="14501">MNKSTDLHILVVDDCSTMRWTLINILQDAGYTNVHESVDGHAALELLRTRDIDLVISDWKMPNMNGLDLLKQIRSTQKLANIPVLMLTSESSKEQIIDAIKSGANGYLFKPFQANAILSKLERFSQKQG</sequence>
<evidence type="ECO:0000256" key="1">
    <source>
        <dbReference type="ARBA" id="ARBA00022553"/>
    </source>
</evidence>
<dbReference type="SUPFAM" id="SSF52172">
    <property type="entry name" value="CheY-like"/>
    <property type="match status" value="1"/>
</dbReference>
<dbReference type="PANTHER" id="PTHR44591:SF3">
    <property type="entry name" value="RESPONSE REGULATORY DOMAIN-CONTAINING PROTEIN"/>
    <property type="match status" value="1"/>
</dbReference>
<dbReference type="InterPro" id="IPR050595">
    <property type="entry name" value="Bact_response_regulator"/>
</dbReference>
<dbReference type="Proteomes" id="UP001595476">
    <property type="component" value="Unassembled WGS sequence"/>
</dbReference>
<keyword evidence="5" id="KW-1185">Reference proteome</keyword>
<dbReference type="PANTHER" id="PTHR44591">
    <property type="entry name" value="STRESS RESPONSE REGULATOR PROTEIN 1"/>
    <property type="match status" value="1"/>
</dbReference>
<accession>A0ABV7HES8</accession>
<dbReference type="SMART" id="SM00448">
    <property type="entry name" value="REC"/>
    <property type="match status" value="1"/>
</dbReference>
<evidence type="ECO:0000259" key="3">
    <source>
        <dbReference type="PROSITE" id="PS50110"/>
    </source>
</evidence>
<keyword evidence="1 2" id="KW-0597">Phosphoprotein</keyword>
<dbReference type="InterPro" id="IPR001789">
    <property type="entry name" value="Sig_transdc_resp-reg_receiver"/>
</dbReference>
<protein>
    <submittedName>
        <fullName evidence="4">Response regulator</fullName>
    </submittedName>
</protein>
<feature type="modified residue" description="4-aspartylphosphate" evidence="2">
    <location>
        <position position="58"/>
    </location>
</feature>
<dbReference type="EMBL" id="JBHRSZ010000004">
    <property type="protein sequence ID" value="MFC3150970.1"/>
    <property type="molecule type" value="Genomic_DNA"/>
</dbReference>
<dbReference type="Pfam" id="PF00072">
    <property type="entry name" value="Response_reg"/>
    <property type="match status" value="1"/>
</dbReference>
<evidence type="ECO:0000313" key="4">
    <source>
        <dbReference type="EMBL" id="MFC3150970.1"/>
    </source>
</evidence>
<dbReference type="PROSITE" id="PS50110">
    <property type="entry name" value="RESPONSE_REGULATORY"/>
    <property type="match status" value="1"/>
</dbReference>
<gene>
    <name evidence="4" type="ORF">ACFOEK_08020</name>
</gene>
<proteinExistence type="predicted"/>
<organism evidence="4 5">
    <name type="scientific">Litoribrevibacter euphylliae</name>
    <dbReference type="NCBI Taxonomy" id="1834034"/>
    <lineage>
        <taxon>Bacteria</taxon>
        <taxon>Pseudomonadati</taxon>
        <taxon>Pseudomonadota</taxon>
        <taxon>Gammaproteobacteria</taxon>
        <taxon>Oceanospirillales</taxon>
        <taxon>Oceanospirillaceae</taxon>
        <taxon>Litoribrevibacter</taxon>
    </lineage>
</organism>
<evidence type="ECO:0000313" key="5">
    <source>
        <dbReference type="Proteomes" id="UP001595476"/>
    </source>
</evidence>
<evidence type="ECO:0000256" key="2">
    <source>
        <dbReference type="PROSITE-ProRule" id="PRU00169"/>
    </source>
</evidence>
<dbReference type="InterPro" id="IPR011006">
    <property type="entry name" value="CheY-like_superfamily"/>
</dbReference>
<feature type="domain" description="Response regulatory" evidence="3">
    <location>
        <begin position="8"/>
        <end position="125"/>
    </location>
</feature>
<dbReference type="Gene3D" id="3.40.50.2300">
    <property type="match status" value="1"/>
</dbReference>
<name>A0ABV7HES8_9GAMM</name>
<comment type="caution">
    <text evidence="4">The sequence shown here is derived from an EMBL/GenBank/DDBJ whole genome shotgun (WGS) entry which is preliminary data.</text>
</comment>
<dbReference type="RefSeq" id="WP_386718873.1">
    <property type="nucleotide sequence ID" value="NZ_JBHRSZ010000004.1"/>
</dbReference>
<reference evidence="5" key="1">
    <citation type="journal article" date="2019" name="Int. J. Syst. Evol. Microbiol.">
        <title>The Global Catalogue of Microorganisms (GCM) 10K type strain sequencing project: providing services to taxonomists for standard genome sequencing and annotation.</title>
        <authorList>
            <consortium name="The Broad Institute Genomics Platform"/>
            <consortium name="The Broad Institute Genome Sequencing Center for Infectious Disease"/>
            <person name="Wu L."/>
            <person name="Ma J."/>
        </authorList>
    </citation>
    <scope>NUCLEOTIDE SEQUENCE [LARGE SCALE GENOMIC DNA]</scope>
    <source>
        <strain evidence="5">KCTC 52438</strain>
    </source>
</reference>